<gene>
    <name evidence="6" type="ORF">HLRTI_001389</name>
</gene>
<dbReference type="GO" id="GO:0003677">
    <property type="term" value="F:DNA binding"/>
    <property type="evidence" value="ECO:0007669"/>
    <property type="project" value="TreeGrafter"/>
</dbReference>
<dbReference type="GO" id="GO:0003886">
    <property type="term" value="F:DNA (cytosine-5-)-methyltransferase activity"/>
    <property type="evidence" value="ECO:0007669"/>
    <property type="project" value="UniProtKB-EC"/>
</dbReference>
<dbReference type="eggNOG" id="arCOG04157">
    <property type="taxonomic scope" value="Archaea"/>
</dbReference>
<dbReference type="NCBIfam" id="TIGR00675">
    <property type="entry name" value="dcm"/>
    <property type="match status" value="1"/>
</dbReference>
<dbReference type="GO" id="GO:0032259">
    <property type="term" value="P:methylation"/>
    <property type="evidence" value="ECO:0007669"/>
    <property type="project" value="UniProtKB-KW"/>
</dbReference>
<evidence type="ECO:0000256" key="2">
    <source>
        <dbReference type="ARBA" id="ARBA00022603"/>
    </source>
</evidence>
<dbReference type="EC" id="2.1.1.37" evidence="1"/>
<reference evidence="6 7" key="1">
    <citation type="journal article" date="2011" name="J. Bacteriol.">
        <title>Genome sequence of Halorhabdus tiamatea, the first archaeon isolated from a deep-sea anoxic brine lake.</title>
        <authorList>
            <person name="Antunes A."/>
            <person name="Alam I."/>
            <person name="Bajic V.B."/>
            <person name="Stingl U."/>
        </authorList>
    </citation>
    <scope>NUCLEOTIDE SEQUENCE [LARGE SCALE GENOMIC DNA]</scope>
    <source>
        <strain evidence="6 7">SARL4B</strain>
    </source>
</reference>
<dbReference type="AlphaFoldDB" id="U2DL63"/>
<dbReference type="RefSeq" id="WP_008526026.1">
    <property type="nucleotide sequence ID" value="NC_021913.1"/>
</dbReference>
<dbReference type="PROSITE" id="PS00094">
    <property type="entry name" value="C5_MTASE_1"/>
    <property type="match status" value="1"/>
</dbReference>
<keyword evidence="3 6" id="KW-0808">Transferase</keyword>
<evidence type="ECO:0000256" key="3">
    <source>
        <dbReference type="ARBA" id="ARBA00022679"/>
    </source>
</evidence>
<dbReference type="InterPro" id="IPR050390">
    <property type="entry name" value="C5-Methyltransferase"/>
</dbReference>
<dbReference type="SUPFAM" id="SSF53335">
    <property type="entry name" value="S-adenosyl-L-methionine-dependent methyltransferases"/>
    <property type="match status" value="1"/>
</dbReference>
<dbReference type="InterPro" id="IPR018117">
    <property type="entry name" value="C5_DNA_meth_AS"/>
</dbReference>
<dbReference type="PANTHER" id="PTHR10629:SF52">
    <property type="entry name" value="DNA (CYTOSINE-5)-METHYLTRANSFERASE 1"/>
    <property type="match status" value="1"/>
</dbReference>
<evidence type="ECO:0000256" key="5">
    <source>
        <dbReference type="RuleBase" id="RU000416"/>
    </source>
</evidence>
<evidence type="ECO:0000313" key="6">
    <source>
        <dbReference type="EMBL" id="ERJ06502.1"/>
    </source>
</evidence>
<dbReference type="PANTHER" id="PTHR10629">
    <property type="entry name" value="CYTOSINE-SPECIFIC METHYLTRANSFERASE"/>
    <property type="match status" value="1"/>
</dbReference>
<comment type="caution">
    <text evidence="6">The sequence shown here is derived from an EMBL/GenBank/DDBJ whole genome shotgun (WGS) entry which is preliminary data.</text>
</comment>
<evidence type="ECO:0000256" key="4">
    <source>
        <dbReference type="ARBA" id="ARBA00022691"/>
    </source>
</evidence>
<dbReference type="PRINTS" id="PR00105">
    <property type="entry name" value="C5METTRFRASE"/>
</dbReference>
<dbReference type="Gene3D" id="3.90.120.10">
    <property type="entry name" value="DNA Methylase, subunit A, domain 2"/>
    <property type="match status" value="1"/>
</dbReference>
<dbReference type="GO" id="GO:0044027">
    <property type="term" value="P:negative regulation of gene expression via chromosomal CpG island methylation"/>
    <property type="evidence" value="ECO:0007669"/>
    <property type="project" value="TreeGrafter"/>
</dbReference>
<organism evidence="6 7">
    <name type="scientific">Halorhabdus tiamatea SARL4B</name>
    <dbReference type="NCBI Taxonomy" id="1033806"/>
    <lineage>
        <taxon>Archaea</taxon>
        <taxon>Methanobacteriati</taxon>
        <taxon>Methanobacteriota</taxon>
        <taxon>Stenosarchaea group</taxon>
        <taxon>Halobacteria</taxon>
        <taxon>Halobacteriales</taxon>
        <taxon>Haloarculaceae</taxon>
        <taxon>Halorhabdus</taxon>
    </lineage>
</organism>
<evidence type="ECO:0000313" key="7">
    <source>
        <dbReference type="Proteomes" id="UP000003861"/>
    </source>
</evidence>
<comment type="similarity">
    <text evidence="5">Belongs to the class I-like SAM-binding methyltransferase superfamily. C5-methyltransferase family.</text>
</comment>
<dbReference type="Proteomes" id="UP000003861">
    <property type="component" value="Unassembled WGS sequence"/>
</dbReference>
<dbReference type="GeneID" id="23797494"/>
<keyword evidence="2 6" id="KW-0489">Methyltransferase</keyword>
<dbReference type="InterPro" id="IPR001525">
    <property type="entry name" value="C5_MeTfrase"/>
</dbReference>
<name>U2DL63_9EURY</name>
<dbReference type="EMBL" id="AFNT02000013">
    <property type="protein sequence ID" value="ERJ06502.1"/>
    <property type="molecule type" value="Genomic_DNA"/>
</dbReference>
<proteinExistence type="inferred from homology"/>
<protein>
    <recommendedName>
        <fullName evidence="1">DNA (cytosine-5-)-methyltransferase</fullName>
        <ecNumber evidence="1">2.1.1.37</ecNumber>
    </recommendedName>
</protein>
<dbReference type="Gene3D" id="3.40.50.150">
    <property type="entry name" value="Vaccinia Virus protein VP39"/>
    <property type="match status" value="1"/>
</dbReference>
<accession>U2DL63</accession>
<dbReference type="Pfam" id="PF00145">
    <property type="entry name" value="DNA_methylase"/>
    <property type="match status" value="1"/>
</dbReference>
<dbReference type="OrthoDB" id="5033at2157"/>
<keyword evidence="4" id="KW-0949">S-adenosyl-L-methionine</keyword>
<sequence>MSRGTVVDLFCGAGGASLGFHQAGFEIRGAVDIDEDALDTYERNLTDEGIVDFEPLQADLEETTFDEIRDHFGLEKGEVDVICGCPPCQNFSSLRDTTPWPEDEPKDDLLRAFVERIREEKPDLVFFENVQGILSSGEGAYIKWFRNQMEKVTREEDTEEQGGYGVNLKLVNAANYGIPQRRKRTIGVCVYGADSDDIAVRSPTHTENPDEDDERERWRWVQDAIVRDDLVNLSKGEKQDDDPAHRARNHRQKTIDLMEAIPDDGGSWMDLRGTEHEDLIRECHQNIDSGAGSAYGRMAWKEPAPTLTTRCTTPSCGRFTHPEANRSITPREAALLMTFPREFELPDRISAAERVVGNAVPPDLVEAMLYSPTVEGMFPS</sequence>
<dbReference type="InterPro" id="IPR029063">
    <property type="entry name" value="SAM-dependent_MTases_sf"/>
</dbReference>
<reference evidence="6 7" key="2">
    <citation type="journal article" date="2013" name="PLoS ONE">
        <title>INDIGO - INtegrated Data Warehouse of MIcrobial GenOmes with Examples from the Red Sea Extremophiles.</title>
        <authorList>
            <person name="Alam I."/>
            <person name="Antunes A."/>
            <person name="Kamau A.A."/>
            <person name="Ba Alawi W."/>
            <person name="Kalkatawi M."/>
            <person name="Stingl U."/>
            <person name="Bajic V.B."/>
        </authorList>
    </citation>
    <scope>NUCLEOTIDE SEQUENCE [LARGE SCALE GENOMIC DNA]</scope>
    <source>
        <strain evidence="6 7">SARL4B</strain>
    </source>
</reference>
<evidence type="ECO:0000256" key="1">
    <source>
        <dbReference type="ARBA" id="ARBA00011975"/>
    </source>
</evidence>
<dbReference type="PROSITE" id="PS51679">
    <property type="entry name" value="SAM_MT_C5"/>
    <property type="match status" value="1"/>
</dbReference>